<comment type="caution">
    <text evidence="1">The sequence shown here is derived from an EMBL/GenBank/DDBJ whole genome shotgun (WGS) entry which is preliminary data.</text>
</comment>
<dbReference type="EMBL" id="JARYMX010000004">
    <property type="protein sequence ID" value="KAJ9550879.1"/>
    <property type="molecule type" value="Genomic_DNA"/>
</dbReference>
<reference evidence="1" key="1">
    <citation type="submission" date="2023-03" db="EMBL/GenBank/DDBJ databases">
        <title>Chromosome-scale reference genome and RAD-based genetic map of yellow starthistle (Centaurea solstitialis) reveal putative structural variation and QTLs associated with invader traits.</title>
        <authorList>
            <person name="Reatini B."/>
            <person name="Cang F.A."/>
            <person name="Jiang Q."/>
            <person name="Mckibben M.T.W."/>
            <person name="Barker M.S."/>
            <person name="Rieseberg L.H."/>
            <person name="Dlugosch K.M."/>
        </authorList>
    </citation>
    <scope>NUCLEOTIDE SEQUENCE</scope>
    <source>
        <strain evidence="1">CAN-66</strain>
        <tissue evidence="1">Leaf</tissue>
    </source>
</reference>
<dbReference type="AlphaFoldDB" id="A0AA38WI78"/>
<dbReference type="InterPro" id="IPR007750">
    <property type="entry name" value="DUF674"/>
</dbReference>
<proteinExistence type="predicted"/>
<dbReference type="Proteomes" id="UP001172457">
    <property type="component" value="Chromosome 4"/>
</dbReference>
<protein>
    <submittedName>
        <fullName evidence="1">Uncharacterized protein</fullName>
    </submittedName>
</protein>
<keyword evidence="2" id="KW-1185">Reference proteome</keyword>
<gene>
    <name evidence="1" type="ORF">OSB04_014924</name>
</gene>
<accession>A0AA38WI78</accession>
<evidence type="ECO:0000313" key="2">
    <source>
        <dbReference type="Proteomes" id="UP001172457"/>
    </source>
</evidence>
<dbReference type="Pfam" id="PF05056">
    <property type="entry name" value="DUF674"/>
    <property type="match status" value="1"/>
</dbReference>
<name>A0AA38WI78_9ASTR</name>
<sequence>MVLPENEIQKLWGSCFLTFKDKGGKSGGRINDPRVNGELFKHSGMFIVANDLVITPCSSVSTMDILKRLKVPVNDIEKHKVSVGLEEFIVQGLRMLKASLRSSSVLSIGLEHQLKKLNPNFRSMCFEKN</sequence>
<evidence type="ECO:0000313" key="1">
    <source>
        <dbReference type="EMBL" id="KAJ9550879.1"/>
    </source>
</evidence>
<organism evidence="1 2">
    <name type="scientific">Centaurea solstitialis</name>
    <name type="common">yellow star-thistle</name>
    <dbReference type="NCBI Taxonomy" id="347529"/>
    <lineage>
        <taxon>Eukaryota</taxon>
        <taxon>Viridiplantae</taxon>
        <taxon>Streptophyta</taxon>
        <taxon>Embryophyta</taxon>
        <taxon>Tracheophyta</taxon>
        <taxon>Spermatophyta</taxon>
        <taxon>Magnoliopsida</taxon>
        <taxon>eudicotyledons</taxon>
        <taxon>Gunneridae</taxon>
        <taxon>Pentapetalae</taxon>
        <taxon>asterids</taxon>
        <taxon>campanulids</taxon>
        <taxon>Asterales</taxon>
        <taxon>Asteraceae</taxon>
        <taxon>Carduoideae</taxon>
        <taxon>Cardueae</taxon>
        <taxon>Centaureinae</taxon>
        <taxon>Centaurea</taxon>
    </lineage>
</organism>